<dbReference type="PIRSF" id="PIRSF033535">
    <property type="entry name" value="UCP033535_plp"/>
    <property type="match status" value="1"/>
</dbReference>
<gene>
    <name evidence="2" type="ORF">SAMN04488078_100892</name>
</gene>
<dbReference type="AlphaFoldDB" id="A0A239CYP9"/>
<keyword evidence="2" id="KW-0449">Lipoprotein</keyword>
<sequence>MASTGTLSASTSKATRRKAIIALAGVVLLGAIVIDTKVVSIGGEEDLRQQAFNPDRFGEQEFPRVRDYVTGKAPEAAKLAEELAADKKAAIAAYGTMAGAFPVMPVSFTGVAGDGKSGVFTISVDGLPDGVGVRVQTGPAINGTELRDITGDIEFGAFKNQIEFQNAGAGINRAMAAEVLSGLDRDALTGKTITVTGVFTMINPKNWLVTPVAFEVQ</sequence>
<dbReference type="EMBL" id="FZON01000008">
    <property type="protein sequence ID" value="SNS24684.1"/>
    <property type="molecule type" value="Genomic_DNA"/>
</dbReference>
<protein>
    <submittedName>
        <fullName evidence="2">Predicted lipoprotein</fullName>
    </submittedName>
</protein>
<reference evidence="2 3" key="1">
    <citation type="submission" date="2017-06" db="EMBL/GenBank/DDBJ databases">
        <authorList>
            <person name="Kim H.J."/>
            <person name="Triplett B.A."/>
        </authorList>
    </citation>
    <scope>NUCLEOTIDE SEQUENCE [LARGE SCALE GENOMIC DNA]</scope>
    <source>
        <strain evidence="2 3">DSM 11445</strain>
    </source>
</reference>
<name>A0A239CYP9_9RHOB</name>
<evidence type="ECO:0000313" key="2">
    <source>
        <dbReference type="EMBL" id="SNS24684.1"/>
    </source>
</evidence>
<keyword evidence="1" id="KW-0812">Transmembrane</keyword>
<proteinExistence type="predicted"/>
<dbReference type="RefSeq" id="WP_089277039.1">
    <property type="nucleotide sequence ID" value="NZ_FZON01000008.1"/>
</dbReference>
<keyword evidence="1" id="KW-1133">Transmembrane helix</keyword>
<accession>A0A239CYP9</accession>
<evidence type="ECO:0000256" key="1">
    <source>
        <dbReference type="SAM" id="Phobius"/>
    </source>
</evidence>
<dbReference type="InterPro" id="IPR036215">
    <property type="entry name" value="TM0957-like_sf"/>
</dbReference>
<dbReference type="Proteomes" id="UP000198440">
    <property type="component" value="Unassembled WGS sequence"/>
</dbReference>
<dbReference type="SUPFAM" id="SSF141318">
    <property type="entry name" value="TM0957-like"/>
    <property type="match status" value="1"/>
</dbReference>
<dbReference type="OrthoDB" id="6631333at2"/>
<dbReference type="Pfam" id="PF10054">
    <property type="entry name" value="DUF2291"/>
    <property type="match status" value="1"/>
</dbReference>
<evidence type="ECO:0000313" key="3">
    <source>
        <dbReference type="Proteomes" id="UP000198440"/>
    </source>
</evidence>
<organism evidence="2 3">
    <name type="scientific">Antarctobacter heliothermus</name>
    <dbReference type="NCBI Taxonomy" id="74033"/>
    <lineage>
        <taxon>Bacteria</taxon>
        <taxon>Pseudomonadati</taxon>
        <taxon>Pseudomonadota</taxon>
        <taxon>Alphaproteobacteria</taxon>
        <taxon>Rhodobacterales</taxon>
        <taxon>Roseobacteraceae</taxon>
        <taxon>Antarctobacter</taxon>
    </lineage>
</organism>
<dbReference type="InterPro" id="IPR014582">
    <property type="entry name" value="UCP033535_lipo"/>
</dbReference>
<feature type="transmembrane region" description="Helical" evidence="1">
    <location>
        <begin position="20"/>
        <end position="39"/>
    </location>
</feature>
<keyword evidence="1" id="KW-0472">Membrane</keyword>